<sequence length="438" mass="51769">METPPKVDFKDLYSDYLSGDHNLFLSKMEEEYLYWNKFKYKVKGDQVYGKDVMRAWGLVQLDRKTKSQTLKIGSYQFRYWATNKIQERCYHLNGLISRLNMPQDDFVKLMHKRFKLEAISSSQIEGASTTTEEAISMIDKAKKPKDDSEQMILNNFHAYQFIVDNQQRELDDSFLMDIQEILVKNTKSSDKVQIREKQVYVTDNIKSEAVHIPPEASELRILLDDLYTFIKEDNPFIHPIVKSAILHFMIGYIHPFLDGNGRTARTLLYWYLFKKGYRIMHLLSVTEVIKKARSKYDKSFIECELDHNDLTYFINYSLEILEKAFEDLIQYNEKKKNERDEMDRMYAKISRQSQRLKAMGSTALNERQINLLSYLYVKPDKWLSVQEIAEVHHTERQTARKDVNLLLKQGFLLEDKHGRNVVVKLNNKAFIESWLAQA</sequence>
<dbReference type="Proteomes" id="UP000826212">
    <property type="component" value="Chromosome"/>
</dbReference>
<reference evidence="1" key="1">
    <citation type="submission" date="2021-08" db="EMBL/GenBank/DDBJ databases">
        <title>Novel anaerobic bacterium isolated from sea squirt in East Sea, Republic of Korea.</title>
        <authorList>
            <person name="Nguyen T.H."/>
            <person name="Li Z."/>
            <person name="Lee Y.-J."/>
            <person name="Ko J."/>
            <person name="Kim S.-G."/>
        </authorList>
    </citation>
    <scope>NUCLEOTIDE SEQUENCE</scope>
    <source>
        <strain evidence="1">KCTC 25031</strain>
    </source>
</reference>
<gene>
    <name evidence="1" type="ORF">K4L44_05725</name>
</gene>
<protein>
    <submittedName>
        <fullName evidence="1">Fic family protein</fullName>
    </submittedName>
</protein>
<accession>A0AC61NM25</accession>
<keyword evidence="2" id="KW-1185">Reference proteome</keyword>
<dbReference type="EMBL" id="CP081303">
    <property type="protein sequence ID" value="QZE15331.1"/>
    <property type="molecule type" value="Genomic_DNA"/>
</dbReference>
<organism evidence="1 2">
    <name type="scientific">Halosquirtibacter laminarini</name>
    <dbReference type="NCBI Taxonomy" id="3374600"/>
    <lineage>
        <taxon>Bacteria</taxon>
        <taxon>Pseudomonadati</taxon>
        <taxon>Bacteroidota</taxon>
        <taxon>Bacteroidia</taxon>
        <taxon>Marinilabiliales</taxon>
        <taxon>Prolixibacteraceae</taxon>
        <taxon>Halosquirtibacter</taxon>
    </lineage>
</organism>
<name>A0AC61NM25_9BACT</name>
<evidence type="ECO:0000313" key="1">
    <source>
        <dbReference type="EMBL" id="QZE15331.1"/>
    </source>
</evidence>
<proteinExistence type="predicted"/>
<evidence type="ECO:0000313" key="2">
    <source>
        <dbReference type="Proteomes" id="UP000826212"/>
    </source>
</evidence>